<name>A0A1N7IWH2_9BACL</name>
<dbReference type="AlphaFoldDB" id="A0A1N7IWH2"/>
<evidence type="ECO:0000259" key="2">
    <source>
        <dbReference type="Pfam" id="PF13473"/>
    </source>
</evidence>
<reference evidence="4" key="1">
    <citation type="submission" date="2017-01" db="EMBL/GenBank/DDBJ databases">
        <authorList>
            <person name="Varghese N."/>
            <person name="Submissions S."/>
        </authorList>
    </citation>
    <scope>NUCLEOTIDE SEQUENCE [LARGE SCALE GENOMIC DNA]</scope>
    <source>
        <strain evidence="4">DSM 45196</strain>
    </source>
</reference>
<dbReference type="InterPro" id="IPR028096">
    <property type="entry name" value="EfeO_Cupredoxin"/>
</dbReference>
<dbReference type="OrthoDB" id="9773354at2"/>
<dbReference type="Proteomes" id="UP000186795">
    <property type="component" value="Unassembled WGS sequence"/>
</dbReference>
<evidence type="ECO:0000313" key="3">
    <source>
        <dbReference type="EMBL" id="SIS41387.1"/>
    </source>
</evidence>
<keyword evidence="1" id="KW-0812">Transmembrane</keyword>
<sequence>MTTSRQWLYLSIAFALVLIAILALLPMPWFDGKTTLQEVEEVSSTSTPEERTFHLVTTEYKAQLDGNEIEVYRWNPGSLVVREGDRVHLVLHGIHGKSHRFSLKEFGIEGTVNKGKQTKVSFTADRPGTYELICHDHLTPQSHGPMVAYITVLEKGR</sequence>
<organism evidence="3 4">
    <name type="scientific">Kroppenstedtia eburnea</name>
    <dbReference type="NCBI Taxonomy" id="714067"/>
    <lineage>
        <taxon>Bacteria</taxon>
        <taxon>Bacillati</taxon>
        <taxon>Bacillota</taxon>
        <taxon>Bacilli</taxon>
        <taxon>Bacillales</taxon>
        <taxon>Thermoactinomycetaceae</taxon>
        <taxon>Kroppenstedtia</taxon>
    </lineage>
</organism>
<evidence type="ECO:0000313" key="4">
    <source>
        <dbReference type="Proteomes" id="UP000186795"/>
    </source>
</evidence>
<keyword evidence="4" id="KW-1185">Reference proteome</keyword>
<dbReference type="Pfam" id="PF13473">
    <property type="entry name" value="Cupredoxin_1"/>
    <property type="match status" value="1"/>
</dbReference>
<dbReference type="SUPFAM" id="SSF49503">
    <property type="entry name" value="Cupredoxins"/>
    <property type="match status" value="1"/>
</dbReference>
<protein>
    <submittedName>
        <fullName evidence="3">Cupredoxin-like domain-containing protein</fullName>
    </submittedName>
</protein>
<proteinExistence type="predicted"/>
<dbReference type="EMBL" id="FTOD01000001">
    <property type="protein sequence ID" value="SIS41387.1"/>
    <property type="molecule type" value="Genomic_DNA"/>
</dbReference>
<keyword evidence="1" id="KW-1133">Transmembrane helix</keyword>
<dbReference type="RefSeq" id="WP_076523069.1">
    <property type="nucleotide sequence ID" value="NZ_CP048103.1"/>
</dbReference>
<feature type="domain" description="EfeO-type cupredoxin-like" evidence="2">
    <location>
        <begin position="69"/>
        <end position="144"/>
    </location>
</feature>
<dbReference type="Gene3D" id="2.60.40.420">
    <property type="entry name" value="Cupredoxins - blue copper proteins"/>
    <property type="match status" value="1"/>
</dbReference>
<evidence type="ECO:0000256" key="1">
    <source>
        <dbReference type="SAM" id="Phobius"/>
    </source>
</evidence>
<feature type="transmembrane region" description="Helical" evidence="1">
    <location>
        <begin position="7"/>
        <end position="30"/>
    </location>
</feature>
<accession>A0A1N7IWH2</accession>
<gene>
    <name evidence="3" type="ORF">SAMN05421790_101434</name>
</gene>
<keyword evidence="1" id="KW-0472">Membrane</keyword>
<dbReference type="InterPro" id="IPR008972">
    <property type="entry name" value="Cupredoxin"/>
</dbReference>